<keyword evidence="2" id="KW-0808">Transferase</keyword>
<dbReference type="SMART" id="SM00220">
    <property type="entry name" value="S_TKc"/>
    <property type="match status" value="1"/>
</dbReference>
<name>A0A1H7I214_STIAU</name>
<dbReference type="Proteomes" id="UP000182719">
    <property type="component" value="Unassembled WGS sequence"/>
</dbReference>
<feature type="domain" description="Protein kinase" evidence="1">
    <location>
        <begin position="15"/>
        <end position="286"/>
    </location>
</feature>
<sequence>MDPTTIPIGEDVGPWRVVDYCGQGSYGIVYRVERRGREWEGYFALKLALHPLSPRFEREVELLGRVDHPHVPRLHDRGWWTVHGGVAFPYLVMDWVDGWTLYEWGYRHSLTSRQALRLLAQVARALEAVHAAGGVHRDVKGENIMVRRDDAHAMLLDFGSCTYQGARQLTHHPPPPGTPQYQSPECVCFQWDTLRHPTAHYDSQPADDVYALGVTAYRLVMGQFPPVAMEMRETADGLLPFYPPVEAPAKQRNVSPELSRLILRMLSREPSKRGSAAQMALALERAARRAGRRADQRIAPIAAKPYGRFAAWRAAWSPALSWWLPGVALGLVLGLGIEFKPWKAPFRAVLPVRVAQESRSMGREDGGSVGLADAAVPGAGSEEALEFVQDGILLNMPKKPLPGQSRPPCDKPEVEINEGCWVRLLDAVPPCGDRRYEWKGKCYKPTIDPPRPSTSEPP</sequence>
<accession>A0A1H7I214</accession>
<dbReference type="Gene3D" id="1.10.510.10">
    <property type="entry name" value="Transferase(Phosphotransferase) domain 1"/>
    <property type="match status" value="1"/>
</dbReference>
<dbReference type="Gene3D" id="3.30.200.20">
    <property type="entry name" value="Phosphorylase Kinase, domain 1"/>
    <property type="match status" value="1"/>
</dbReference>
<gene>
    <name evidence="2" type="ORF">SAMN05444354_101895</name>
</gene>
<dbReference type="GO" id="GO:0004674">
    <property type="term" value="F:protein serine/threonine kinase activity"/>
    <property type="evidence" value="ECO:0007669"/>
    <property type="project" value="UniProtKB-KW"/>
</dbReference>
<dbReference type="CDD" id="cd14014">
    <property type="entry name" value="STKc_PknB_like"/>
    <property type="match status" value="1"/>
</dbReference>
<protein>
    <submittedName>
        <fullName evidence="2">Serine/threonine protein kinase</fullName>
    </submittedName>
</protein>
<dbReference type="SUPFAM" id="SSF56112">
    <property type="entry name" value="Protein kinase-like (PK-like)"/>
    <property type="match status" value="1"/>
</dbReference>
<dbReference type="InterPro" id="IPR045269">
    <property type="entry name" value="Atg1-like"/>
</dbReference>
<evidence type="ECO:0000313" key="3">
    <source>
        <dbReference type="Proteomes" id="UP000182719"/>
    </source>
</evidence>
<keyword evidence="2" id="KW-0418">Kinase</keyword>
<organism evidence="2 3">
    <name type="scientific">Stigmatella aurantiaca</name>
    <dbReference type="NCBI Taxonomy" id="41"/>
    <lineage>
        <taxon>Bacteria</taxon>
        <taxon>Pseudomonadati</taxon>
        <taxon>Myxococcota</taxon>
        <taxon>Myxococcia</taxon>
        <taxon>Myxococcales</taxon>
        <taxon>Cystobacterineae</taxon>
        <taxon>Archangiaceae</taxon>
        <taxon>Stigmatella</taxon>
    </lineage>
</organism>
<dbReference type="PROSITE" id="PS50011">
    <property type="entry name" value="PROTEIN_KINASE_DOM"/>
    <property type="match status" value="1"/>
</dbReference>
<dbReference type="InterPro" id="IPR011009">
    <property type="entry name" value="Kinase-like_dom_sf"/>
</dbReference>
<keyword evidence="2" id="KW-0723">Serine/threonine-protein kinase</keyword>
<dbReference type="PANTHER" id="PTHR24348">
    <property type="entry name" value="SERINE/THREONINE-PROTEIN KINASE UNC-51-RELATED"/>
    <property type="match status" value="1"/>
</dbReference>
<evidence type="ECO:0000259" key="1">
    <source>
        <dbReference type="PROSITE" id="PS50011"/>
    </source>
</evidence>
<proteinExistence type="predicted"/>
<reference evidence="3" key="1">
    <citation type="submission" date="2016-10" db="EMBL/GenBank/DDBJ databases">
        <authorList>
            <person name="Varghese N."/>
            <person name="Submissions S."/>
        </authorList>
    </citation>
    <scope>NUCLEOTIDE SEQUENCE [LARGE SCALE GENOMIC DNA]</scope>
    <source>
        <strain evidence="3">DSM 17044</strain>
    </source>
</reference>
<keyword evidence="3" id="KW-1185">Reference proteome</keyword>
<dbReference type="GO" id="GO:0005524">
    <property type="term" value="F:ATP binding"/>
    <property type="evidence" value="ECO:0007669"/>
    <property type="project" value="InterPro"/>
</dbReference>
<evidence type="ECO:0000313" key="2">
    <source>
        <dbReference type="EMBL" id="SEK56458.1"/>
    </source>
</evidence>
<dbReference type="OrthoDB" id="9801841at2"/>
<dbReference type="RefSeq" id="WP_075005188.1">
    <property type="nucleotide sequence ID" value="NZ_FOAP01000001.1"/>
</dbReference>
<dbReference type="AlphaFoldDB" id="A0A1H7I214"/>
<dbReference type="InterPro" id="IPR000719">
    <property type="entry name" value="Prot_kinase_dom"/>
</dbReference>
<dbReference type="PANTHER" id="PTHR24348:SF68">
    <property type="entry name" value="SERINE_THREONINE-PROTEIN KINASE ATG1C"/>
    <property type="match status" value="1"/>
</dbReference>
<dbReference type="EMBL" id="FOAP01000001">
    <property type="protein sequence ID" value="SEK56458.1"/>
    <property type="molecule type" value="Genomic_DNA"/>
</dbReference>
<dbReference type="Pfam" id="PF00069">
    <property type="entry name" value="Pkinase"/>
    <property type="match status" value="1"/>
</dbReference>
<dbReference type="GO" id="GO:0005737">
    <property type="term" value="C:cytoplasm"/>
    <property type="evidence" value="ECO:0007669"/>
    <property type="project" value="TreeGrafter"/>
</dbReference>